<organism evidence="2 3">
    <name type="scientific">Exobacillus caeni</name>
    <dbReference type="NCBI Taxonomy" id="2574798"/>
    <lineage>
        <taxon>Bacteria</taxon>
        <taxon>Bacillati</taxon>
        <taxon>Bacillota</taxon>
        <taxon>Bacilli</taxon>
        <taxon>Bacillales</taxon>
        <taxon>Guptibacillaceae</taxon>
        <taxon>Exobacillus</taxon>
    </lineage>
</organism>
<keyword evidence="1" id="KW-0472">Membrane</keyword>
<dbReference type="EMBL" id="SWLG01000032">
    <property type="protein sequence ID" value="TLS35015.1"/>
    <property type="molecule type" value="Genomic_DNA"/>
</dbReference>
<dbReference type="RefSeq" id="WP_138129589.1">
    <property type="nucleotide sequence ID" value="NZ_SWLG01000032.1"/>
</dbReference>
<dbReference type="OrthoDB" id="2864885at2"/>
<protein>
    <submittedName>
        <fullName evidence="2">Uncharacterized protein</fullName>
    </submittedName>
</protein>
<feature type="transmembrane region" description="Helical" evidence="1">
    <location>
        <begin position="39"/>
        <end position="60"/>
    </location>
</feature>
<evidence type="ECO:0000313" key="2">
    <source>
        <dbReference type="EMBL" id="TLS35015.1"/>
    </source>
</evidence>
<evidence type="ECO:0000313" key="3">
    <source>
        <dbReference type="Proteomes" id="UP000308230"/>
    </source>
</evidence>
<evidence type="ECO:0000256" key="1">
    <source>
        <dbReference type="SAM" id="Phobius"/>
    </source>
</evidence>
<dbReference type="AlphaFoldDB" id="A0A5R9F5C9"/>
<feature type="transmembrane region" description="Helical" evidence="1">
    <location>
        <begin position="163"/>
        <end position="182"/>
    </location>
</feature>
<keyword evidence="1" id="KW-1133">Transmembrane helix</keyword>
<sequence length="329" mass="38316">MEDWKDTISNVLKAVKVKLESQFSPLSDTFSNVISDNPWAKLFLILLAIIIASQLIVLLLKGYDKAFRQTIYRRLGSPAYIDRFTKELVGPARSRDLVLDLASLNRYLQKYQPEELELIDTYLQTMKESYRDYRPHAFIAGALLSIMTYMIMNYYSIEVFGGQVLPVLVPVFLLGIWLLITFSHYSNEKSKVIQLEKAVKHASSTKVVQATMSYIDQDLKKYKTEIQEENEDFYEVVKCYSCLYHENLMEEIRFQINDTVLNFISKDKRIEVKVKSEFGYNRDFIIDQLEVRGDICKSIRKGNAVFDEKLMVTYLNIAFAQNPSRYQTV</sequence>
<proteinExistence type="predicted"/>
<feature type="transmembrane region" description="Helical" evidence="1">
    <location>
        <begin position="137"/>
        <end position="157"/>
    </location>
</feature>
<comment type="caution">
    <text evidence="2">The sequence shown here is derived from an EMBL/GenBank/DDBJ whole genome shotgun (WGS) entry which is preliminary data.</text>
</comment>
<accession>A0A5R9F5C9</accession>
<keyword evidence="1" id="KW-0812">Transmembrane</keyword>
<dbReference type="Proteomes" id="UP000308230">
    <property type="component" value="Unassembled WGS sequence"/>
</dbReference>
<keyword evidence="3" id="KW-1185">Reference proteome</keyword>
<reference evidence="2 3" key="1">
    <citation type="submission" date="2019-04" db="EMBL/GenBank/DDBJ databases">
        <title>Bacillus caeni sp. nov., a bacterium isolated from mangrove sediment.</title>
        <authorList>
            <person name="Huang H."/>
            <person name="Mo K."/>
            <person name="Hu Y."/>
        </authorList>
    </citation>
    <scope>NUCLEOTIDE SEQUENCE [LARGE SCALE GENOMIC DNA]</scope>
    <source>
        <strain evidence="2 3">HB172195</strain>
    </source>
</reference>
<gene>
    <name evidence="2" type="ORF">FCL54_22710</name>
</gene>
<name>A0A5R9F5C9_9BACL</name>